<evidence type="ECO:0000313" key="4">
    <source>
        <dbReference type="EMBL" id="QEY74625.1"/>
    </source>
</evidence>
<proteinExistence type="predicted"/>
<dbReference type="RefSeq" id="WP_151188900.1">
    <property type="nucleotide sequence ID" value="NZ_CP043626.1"/>
</dbReference>
<dbReference type="OrthoDB" id="8772893at2"/>
<keyword evidence="3" id="KW-0949">S-adenosyl-L-methionine</keyword>
<dbReference type="InterPro" id="IPR029063">
    <property type="entry name" value="SAM-dependent_MTases_sf"/>
</dbReference>
<dbReference type="Pfam" id="PF13489">
    <property type="entry name" value="Methyltransf_23"/>
    <property type="match status" value="1"/>
</dbReference>
<organism evidence="4 5">
    <name type="scientific">Pseudomonas denitrificans</name>
    <dbReference type="NCBI Taxonomy" id="43306"/>
    <lineage>
        <taxon>Bacteria</taxon>
        <taxon>Pseudomonadati</taxon>
        <taxon>Pseudomonadota</taxon>
        <taxon>Gammaproteobacteria</taxon>
        <taxon>Pseudomonadales</taxon>
        <taxon>Pseudomonadaceae</taxon>
        <taxon>Halopseudomonas</taxon>
    </lineage>
</organism>
<dbReference type="EMBL" id="CP043626">
    <property type="protein sequence ID" value="QEY74625.1"/>
    <property type="molecule type" value="Genomic_DNA"/>
</dbReference>
<protein>
    <submittedName>
        <fullName evidence="4">Class I SAM-dependent methyltransferase</fullName>
    </submittedName>
</protein>
<dbReference type="CDD" id="cd02440">
    <property type="entry name" value="AdoMet_MTases"/>
    <property type="match status" value="1"/>
</dbReference>
<evidence type="ECO:0000256" key="1">
    <source>
        <dbReference type="ARBA" id="ARBA00022603"/>
    </source>
</evidence>
<sequence>MLAFLRNALQRKQPSASQPAPAASPLWCGLRDAALDGWFQESTGELLKGFAITASDQVLDVGCGEGVATLFAAKQGASVIFTDSEADKVDLVKARVAGSSARHWRGMVSDSTPLPLEDEIASKVVCLEVLEHVEDPRQVMAELVRVGRPNAQYLISVPAAVGEQLQKGIAPPSYFAPPNHVRIFSHEDFAALVSDAGLVIEHRQASGFFWVMNMIFFWASERAAGRDCPGAVRDRIAEQQNPLMDDWATAWQRLLDRPEGLAIKQQLDLFMPKSQVLIARKPGQPRP</sequence>
<gene>
    <name evidence="4" type="ORF">F1C79_25060</name>
</gene>
<accession>A0A9X7N3Y0</accession>
<dbReference type="Proteomes" id="UP000326659">
    <property type="component" value="Chromosome"/>
</dbReference>
<dbReference type="KEGG" id="pden:F1C79_25060"/>
<dbReference type="AlphaFoldDB" id="A0A9X7N3Y0"/>
<reference evidence="4 5" key="1">
    <citation type="submission" date="2019-09" db="EMBL/GenBank/DDBJ databases">
        <title>Prosopis cineraria nodule microbiome.</title>
        <authorList>
            <person name="Chaluvadi S.R."/>
            <person name="Ali R."/>
            <person name="Wang X."/>
        </authorList>
    </citation>
    <scope>NUCLEOTIDE SEQUENCE [LARGE SCALE GENOMIC DNA]</scope>
    <source>
        <strain evidence="4 5">BG1</strain>
    </source>
</reference>
<dbReference type="GO" id="GO:0032259">
    <property type="term" value="P:methylation"/>
    <property type="evidence" value="ECO:0007669"/>
    <property type="project" value="UniProtKB-KW"/>
</dbReference>
<keyword evidence="2" id="KW-0808">Transferase</keyword>
<name>A0A9X7N3Y0_PSEDE</name>
<dbReference type="PANTHER" id="PTHR43464">
    <property type="entry name" value="METHYLTRANSFERASE"/>
    <property type="match status" value="1"/>
</dbReference>
<keyword evidence="5" id="KW-1185">Reference proteome</keyword>
<evidence type="ECO:0000256" key="2">
    <source>
        <dbReference type="ARBA" id="ARBA00022679"/>
    </source>
</evidence>
<dbReference type="SUPFAM" id="SSF53335">
    <property type="entry name" value="S-adenosyl-L-methionine-dependent methyltransferases"/>
    <property type="match status" value="1"/>
</dbReference>
<dbReference type="GO" id="GO:0008168">
    <property type="term" value="F:methyltransferase activity"/>
    <property type="evidence" value="ECO:0007669"/>
    <property type="project" value="UniProtKB-KW"/>
</dbReference>
<dbReference type="PANTHER" id="PTHR43464:SF19">
    <property type="entry name" value="UBIQUINONE BIOSYNTHESIS O-METHYLTRANSFERASE, MITOCHONDRIAL"/>
    <property type="match status" value="1"/>
</dbReference>
<evidence type="ECO:0000256" key="3">
    <source>
        <dbReference type="ARBA" id="ARBA00022691"/>
    </source>
</evidence>
<evidence type="ECO:0000313" key="5">
    <source>
        <dbReference type="Proteomes" id="UP000326659"/>
    </source>
</evidence>
<keyword evidence="1 4" id="KW-0489">Methyltransferase</keyword>
<dbReference type="Gene3D" id="3.40.50.150">
    <property type="entry name" value="Vaccinia Virus protein VP39"/>
    <property type="match status" value="1"/>
</dbReference>